<evidence type="ECO:0000313" key="2">
    <source>
        <dbReference type="EMBL" id="OQS00445.1"/>
    </source>
</evidence>
<feature type="region of interest" description="Disordered" evidence="1">
    <location>
        <begin position="222"/>
        <end position="242"/>
    </location>
</feature>
<dbReference type="EMBL" id="JNBR01000031">
    <property type="protein sequence ID" value="OQS00445.1"/>
    <property type="molecule type" value="Genomic_DNA"/>
</dbReference>
<dbReference type="AlphaFoldDB" id="A0A1V9ZR00"/>
<evidence type="ECO:0000256" key="1">
    <source>
        <dbReference type="SAM" id="MobiDB-lite"/>
    </source>
</evidence>
<dbReference type="OrthoDB" id="58467at2759"/>
<reference evidence="2 3" key="1">
    <citation type="journal article" date="2014" name="Genome Biol. Evol.">
        <title>The secreted proteins of Achlya hypogyna and Thraustotheca clavata identify the ancestral oomycete secretome and reveal gene acquisitions by horizontal gene transfer.</title>
        <authorList>
            <person name="Misner I."/>
            <person name="Blouin N."/>
            <person name="Leonard G."/>
            <person name="Richards T.A."/>
            <person name="Lane C.E."/>
        </authorList>
    </citation>
    <scope>NUCLEOTIDE SEQUENCE [LARGE SCALE GENOMIC DNA]</scope>
    <source>
        <strain evidence="2 3">ATCC 48635</strain>
    </source>
</reference>
<sequence length="567" mass="63134">MVALRSAASRFVHSECALPLFADSYTRNNKNTGHKNLRCFPHCCGSHRPNSFCGISVIVEHDTKSPVVSYSRFEVAAEAQIVPAIPIGARVHASFIQSDLKTPEQPLGGWMHGEPLAVETEGVVRFEFNGNRQCWHYGWRSNRFNCMTKHVLMVYVFEPTGDDELECVDVLSSPQFTVCSSRRSSKASTLDAPSSLPASDEDDGKANEIVSPPSYVVRRVHSPPAAPASQASKRPRLGSPTDADREHAVLDALAFWDLCLSTMTHSYADALPPVASVAQPGSPFYDAFMAVLHAVMRPEVVRWLRHHLLAPPAADLRVSFEQLLHMLYVQINGALGSTSLAQWLQLVQLDTDWRPTSTVAGWLPVYAAYVDSMQQAQWFSGDALPGDLGLLNGTWRRESSVKHPSVVVATMLDRSSIHWTCTSLGPHTIQVRWTDALCGPWVTLHLEHDNLAMPQVQSQLLAPGGISSIGTAWILCGTRAWRENQDETLVIEWYFWPKELGAPRKRMRERFSLLPSSSDRLMCQLFVEYSDAVPLVDPGDMVQRILLPANWQVHQIISQYYGRTTPS</sequence>
<organism evidence="2 3">
    <name type="scientific">Achlya hypogyna</name>
    <name type="common">Oomycete</name>
    <name type="synonym">Protoachlya hypogyna</name>
    <dbReference type="NCBI Taxonomy" id="1202772"/>
    <lineage>
        <taxon>Eukaryota</taxon>
        <taxon>Sar</taxon>
        <taxon>Stramenopiles</taxon>
        <taxon>Oomycota</taxon>
        <taxon>Saprolegniomycetes</taxon>
        <taxon>Saprolegniales</taxon>
        <taxon>Achlyaceae</taxon>
        <taxon>Achlya</taxon>
    </lineage>
</organism>
<keyword evidence="3" id="KW-1185">Reference proteome</keyword>
<dbReference type="STRING" id="1202772.A0A1V9ZR00"/>
<comment type="caution">
    <text evidence="2">The sequence shown here is derived from an EMBL/GenBank/DDBJ whole genome shotgun (WGS) entry which is preliminary data.</text>
</comment>
<name>A0A1V9ZR00_ACHHY</name>
<gene>
    <name evidence="2" type="ORF">ACHHYP_03573</name>
</gene>
<accession>A0A1V9ZR00</accession>
<feature type="region of interest" description="Disordered" evidence="1">
    <location>
        <begin position="187"/>
        <end position="208"/>
    </location>
</feature>
<proteinExistence type="predicted"/>
<evidence type="ECO:0000313" key="3">
    <source>
        <dbReference type="Proteomes" id="UP000243579"/>
    </source>
</evidence>
<protein>
    <submittedName>
        <fullName evidence="2">Uncharacterized protein</fullName>
    </submittedName>
</protein>
<dbReference type="Proteomes" id="UP000243579">
    <property type="component" value="Unassembled WGS sequence"/>
</dbReference>